<sequence length="147" mass="16567">MPVGRGELQRKLTALEHACTVRRSILSCIESSLETVQELHGSQENDGIRAQLRERDELAMRLLHTLSQIDSECSQNNACLSKIAQIGSELKAHTVEEIPKLPQDESLCKLQLLKGVILHVAKECDMPWWEDETLAEFMLSMDDDEAP</sequence>
<gene>
    <name evidence="1" type="ORF">DNF11_3451</name>
</gene>
<proteinExistence type="predicted"/>
<evidence type="ECO:0008006" key="3">
    <source>
        <dbReference type="Google" id="ProtNLM"/>
    </source>
</evidence>
<evidence type="ECO:0000313" key="1">
    <source>
        <dbReference type="EMBL" id="AYO44401.1"/>
    </source>
</evidence>
<dbReference type="OrthoDB" id="3357126at2759"/>
<keyword evidence="2" id="KW-1185">Reference proteome</keyword>
<reference evidence="1 2" key="1">
    <citation type="submission" date="2018-10" db="EMBL/GenBank/DDBJ databases">
        <title>Complete genome sequence of Malassezia restricta CBS 7877.</title>
        <authorList>
            <person name="Morand S.C."/>
            <person name="Bertignac M."/>
            <person name="Iltis A."/>
            <person name="Kolder I."/>
            <person name="Pirovano W."/>
            <person name="Jourdain R."/>
            <person name="Clavaud C."/>
        </authorList>
    </citation>
    <scope>NUCLEOTIDE SEQUENCE [LARGE SCALE GENOMIC DNA]</scope>
    <source>
        <strain evidence="1 2">CBS 7877</strain>
    </source>
</reference>
<dbReference type="AlphaFoldDB" id="A0A3G2S8G3"/>
<accession>A0A3G2S8G3</accession>
<dbReference type="Proteomes" id="UP000269793">
    <property type="component" value="Chromosome VI"/>
</dbReference>
<name>A0A3G2S8G3_MALR7</name>
<dbReference type="VEuPathDB" id="FungiDB:DNF11_3451"/>
<dbReference type="EMBL" id="CP033153">
    <property type="protein sequence ID" value="AYO44401.1"/>
    <property type="molecule type" value="Genomic_DNA"/>
</dbReference>
<organism evidence="1 2">
    <name type="scientific">Malassezia restricta (strain ATCC 96810 / NBRC 103918 / CBS 7877)</name>
    <name type="common">Seborrheic dermatitis infection agent</name>
    <dbReference type="NCBI Taxonomy" id="425264"/>
    <lineage>
        <taxon>Eukaryota</taxon>
        <taxon>Fungi</taxon>
        <taxon>Dikarya</taxon>
        <taxon>Basidiomycota</taxon>
        <taxon>Ustilaginomycotina</taxon>
        <taxon>Malasseziomycetes</taxon>
        <taxon>Malasseziales</taxon>
        <taxon>Malasseziaceae</taxon>
        <taxon>Malassezia</taxon>
    </lineage>
</organism>
<protein>
    <recommendedName>
        <fullName evidence="3">Centromere protein H C-terminal domain-containing protein</fullName>
    </recommendedName>
</protein>
<evidence type="ECO:0000313" key="2">
    <source>
        <dbReference type="Proteomes" id="UP000269793"/>
    </source>
</evidence>